<dbReference type="Proteomes" id="UP000037510">
    <property type="component" value="Unassembled WGS sequence"/>
</dbReference>
<proteinExistence type="predicted"/>
<keyword evidence="2" id="KW-1185">Reference proteome</keyword>
<name>A0A0L7LPN0_OPEBR</name>
<organism evidence="1 2">
    <name type="scientific">Operophtera brumata</name>
    <name type="common">Winter moth</name>
    <name type="synonym">Phalaena brumata</name>
    <dbReference type="NCBI Taxonomy" id="104452"/>
    <lineage>
        <taxon>Eukaryota</taxon>
        <taxon>Metazoa</taxon>
        <taxon>Ecdysozoa</taxon>
        <taxon>Arthropoda</taxon>
        <taxon>Hexapoda</taxon>
        <taxon>Insecta</taxon>
        <taxon>Pterygota</taxon>
        <taxon>Neoptera</taxon>
        <taxon>Endopterygota</taxon>
        <taxon>Lepidoptera</taxon>
        <taxon>Glossata</taxon>
        <taxon>Ditrysia</taxon>
        <taxon>Geometroidea</taxon>
        <taxon>Geometridae</taxon>
        <taxon>Larentiinae</taxon>
        <taxon>Operophtera</taxon>
    </lineage>
</organism>
<reference evidence="1 2" key="1">
    <citation type="journal article" date="2015" name="Genome Biol. Evol.">
        <title>The genome of winter moth (Operophtera brumata) provides a genomic perspective on sexual dimorphism and phenology.</title>
        <authorList>
            <person name="Derks M.F."/>
            <person name="Smit S."/>
            <person name="Salis L."/>
            <person name="Schijlen E."/>
            <person name="Bossers A."/>
            <person name="Mateman C."/>
            <person name="Pijl A.S."/>
            <person name="de Ridder D."/>
            <person name="Groenen M.A."/>
            <person name="Visser M.E."/>
            <person name="Megens H.J."/>
        </authorList>
    </citation>
    <scope>NUCLEOTIDE SEQUENCE [LARGE SCALE GENOMIC DNA]</scope>
    <source>
        <strain evidence="1">WM2013NL</strain>
        <tissue evidence="1">Head and thorax</tissue>
    </source>
</reference>
<sequence length="71" mass="8284">MRMLRWPGGVTLLDKIRNGTYEKAPIADNVKERLLRWYGHGQRRPVDHMVKLASTFHLVDDGRKRPKRSSA</sequence>
<accession>A0A0L7LPN0</accession>
<dbReference type="EMBL" id="JTDY01000400">
    <property type="protein sequence ID" value="KOB77359.1"/>
    <property type="molecule type" value="Genomic_DNA"/>
</dbReference>
<comment type="caution">
    <text evidence="1">The sequence shown here is derived from an EMBL/GenBank/DDBJ whole genome shotgun (WGS) entry which is preliminary data.</text>
</comment>
<protein>
    <submittedName>
        <fullName evidence="1">TIR-NBS-LRR type disease resistance protein</fullName>
    </submittedName>
</protein>
<gene>
    <name evidence="1" type="ORF">OBRU01_04222</name>
</gene>
<dbReference type="AlphaFoldDB" id="A0A0L7LPN0"/>
<evidence type="ECO:0000313" key="1">
    <source>
        <dbReference type="EMBL" id="KOB77359.1"/>
    </source>
</evidence>
<evidence type="ECO:0000313" key="2">
    <source>
        <dbReference type="Proteomes" id="UP000037510"/>
    </source>
</evidence>